<evidence type="ECO:0000256" key="2">
    <source>
        <dbReference type="SAM" id="MobiDB-lite"/>
    </source>
</evidence>
<keyword evidence="4" id="KW-1185">Reference proteome</keyword>
<reference evidence="3" key="1">
    <citation type="submission" date="2020-11" db="EMBL/GenBank/DDBJ databases">
        <authorList>
            <person name="Tran Van P."/>
        </authorList>
    </citation>
    <scope>NUCLEOTIDE SEQUENCE</scope>
</reference>
<protein>
    <submittedName>
        <fullName evidence="3">Uncharacterized protein</fullName>
    </submittedName>
</protein>
<evidence type="ECO:0000313" key="4">
    <source>
        <dbReference type="Proteomes" id="UP000728032"/>
    </source>
</evidence>
<proteinExistence type="predicted"/>
<name>A0A7R9QWE9_9ACAR</name>
<dbReference type="EMBL" id="CAJPVJ010017981">
    <property type="protein sequence ID" value="CAG2176815.1"/>
    <property type="molecule type" value="Genomic_DNA"/>
</dbReference>
<organism evidence="3">
    <name type="scientific">Oppiella nova</name>
    <dbReference type="NCBI Taxonomy" id="334625"/>
    <lineage>
        <taxon>Eukaryota</taxon>
        <taxon>Metazoa</taxon>
        <taxon>Ecdysozoa</taxon>
        <taxon>Arthropoda</taxon>
        <taxon>Chelicerata</taxon>
        <taxon>Arachnida</taxon>
        <taxon>Acari</taxon>
        <taxon>Acariformes</taxon>
        <taxon>Sarcoptiformes</taxon>
        <taxon>Oribatida</taxon>
        <taxon>Brachypylina</taxon>
        <taxon>Oppioidea</taxon>
        <taxon>Oppiidae</taxon>
        <taxon>Oppiella</taxon>
    </lineage>
</organism>
<dbReference type="GO" id="GO:0032981">
    <property type="term" value="P:mitochondrial respiratory chain complex I assembly"/>
    <property type="evidence" value="ECO:0007669"/>
    <property type="project" value="InterPro"/>
</dbReference>
<dbReference type="InterPro" id="IPR009622">
    <property type="entry name" value="NDUFAF4"/>
</dbReference>
<dbReference type="GO" id="GO:0005739">
    <property type="term" value="C:mitochondrion"/>
    <property type="evidence" value="ECO:0007669"/>
    <property type="project" value="TreeGrafter"/>
</dbReference>
<keyword evidence="1" id="KW-0175">Coiled coil</keyword>
<dbReference type="Proteomes" id="UP000728032">
    <property type="component" value="Unassembled WGS sequence"/>
</dbReference>
<dbReference type="EMBL" id="OC932806">
    <property type="protein sequence ID" value="CAD7659653.1"/>
    <property type="molecule type" value="Genomic_DNA"/>
</dbReference>
<feature type="coiled-coil region" evidence="1">
    <location>
        <begin position="70"/>
        <end position="114"/>
    </location>
</feature>
<evidence type="ECO:0000256" key="1">
    <source>
        <dbReference type="SAM" id="Coils"/>
    </source>
</evidence>
<dbReference type="PANTHER" id="PTHR13338">
    <property type="entry name" value="UPF0240 PROTEIN"/>
    <property type="match status" value="1"/>
</dbReference>
<evidence type="ECO:0000313" key="3">
    <source>
        <dbReference type="EMBL" id="CAD7659653.1"/>
    </source>
</evidence>
<dbReference type="Pfam" id="PF06784">
    <property type="entry name" value="UPF0240"/>
    <property type="match status" value="1"/>
</dbReference>
<dbReference type="OrthoDB" id="2434756at2759"/>
<feature type="region of interest" description="Disordered" evidence="2">
    <location>
        <begin position="227"/>
        <end position="247"/>
    </location>
</feature>
<sequence>MDIDRLYRIMGAMIKRVYGYYITRPLQRFNVDNRAEKAIDRQHVVPKAAPRHERTDQLFTEITQKNPRFKQELNEKREDLLKRLTSVKVISTDRAVSEEELKEMKEIKERVRSRLPVSHEGTDIPMHAYVEPASVPKGRISLIRALDFIGKHSKSPEQYDSGTIAKQHALNEEDVRNVLTYFKPFYKEGITDPVEDTESLLGVSKQKWSEITTFLKPKSRVIHEQINAQKETAADEPIADKAVNPRK</sequence>
<dbReference type="PANTHER" id="PTHR13338:SF4">
    <property type="entry name" value="NADH DEHYDROGENASE [UBIQUINONE] 1 ALPHA SUBCOMPLEX ASSEMBLY FACTOR 4"/>
    <property type="match status" value="1"/>
</dbReference>
<dbReference type="AlphaFoldDB" id="A0A7R9QWE9"/>
<gene>
    <name evidence="3" type="ORF">ONB1V03_LOCUS16248</name>
</gene>
<accession>A0A7R9QWE9</accession>